<name>A0A2T7PQX8_POMCA</name>
<evidence type="ECO:0000313" key="1">
    <source>
        <dbReference type="EMBL" id="PVD35829.1"/>
    </source>
</evidence>
<proteinExistence type="predicted"/>
<accession>A0A2T7PQX8</accession>
<evidence type="ECO:0000313" key="2">
    <source>
        <dbReference type="Proteomes" id="UP000245119"/>
    </source>
</evidence>
<organism evidence="1 2">
    <name type="scientific">Pomacea canaliculata</name>
    <name type="common">Golden apple snail</name>
    <dbReference type="NCBI Taxonomy" id="400727"/>
    <lineage>
        <taxon>Eukaryota</taxon>
        <taxon>Metazoa</taxon>
        <taxon>Spiralia</taxon>
        <taxon>Lophotrochozoa</taxon>
        <taxon>Mollusca</taxon>
        <taxon>Gastropoda</taxon>
        <taxon>Caenogastropoda</taxon>
        <taxon>Architaenioglossa</taxon>
        <taxon>Ampullarioidea</taxon>
        <taxon>Ampullariidae</taxon>
        <taxon>Pomacea</taxon>
    </lineage>
</organism>
<dbReference type="Proteomes" id="UP000245119">
    <property type="component" value="Linkage Group LG2"/>
</dbReference>
<keyword evidence="2" id="KW-1185">Reference proteome</keyword>
<reference evidence="1 2" key="1">
    <citation type="submission" date="2018-04" db="EMBL/GenBank/DDBJ databases">
        <title>The genome of golden apple snail Pomacea canaliculata provides insight into stress tolerance and invasive adaptation.</title>
        <authorList>
            <person name="Liu C."/>
            <person name="Liu B."/>
            <person name="Ren Y."/>
            <person name="Zhang Y."/>
            <person name="Wang H."/>
            <person name="Li S."/>
            <person name="Jiang F."/>
            <person name="Yin L."/>
            <person name="Zhang G."/>
            <person name="Qian W."/>
            <person name="Fan W."/>
        </authorList>
    </citation>
    <scope>NUCLEOTIDE SEQUENCE [LARGE SCALE GENOMIC DNA]</scope>
    <source>
        <strain evidence="1">SZHN2017</strain>
        <tissue evidence="1">Muscle</tissue>
    </source>
</reference>
<gene>
    <name evidence="1" type="ORF">C0Q70_02798</name>
</gene>
<dbReference type="EMBL" id="PZQS01000002">
    <property type="protein sequence ID" value="PVD35829.1"/>
    <property type="molecule type" value="Genomic_DNA"/>
</dbReference>
<dbReference type="AlphaFoldDB" id="A0A2T7PQX8"/>
<protein>
    <submittedName>
        <fullName evidence="1">Uncharacterized protein</fullName>
    </submittedName>
</protein>
<sequence length="105" mass="12085">MIEVQLELVSPQIARQTRWLRPSKVEFSYRRRLFVSIPVTLADALGLLELSTVVWPNGPLTFVAKRESARSVFAEDLFAAFFYPTVLRADNTWKHHTEQLKIVGL</sequence>
<comment type="caution">
    <text evidence="1">The sequence shown here is derived from an EMBL/GenBank/DDBJ whole genome shotgun (WGS) entry which is preliminary data.</text>
</comment>